<evidence type="ECO:0000256" key="2">
    <source>
        <dbReference type="ARBA" id="ARBA00022980"/>
    </source>
</evidence>
<dbReference type="HAMAP" id="MF_01341">
    <property type="entry name" value="Ribosomal_uL15"/>
    <property type="match status" value="1"/>
</dbReference>
<evidence type="ECO:0000313" key="8">
    <source>
        <dbReference type="EMBL" id="GAA3061303.1"/>
    </source>
</evidence>
<dbReference type="Proteomes" id="UP001500236">
    <property type="component" value="Unassembled WGS sequence"/>
</dbReference>
<evidence type="ECO:0000256" key="5">
    <source>
        <dbReference type="RuleBase" id="RU003888"/>
    </source>
</evidence>
<comment type="subunit">
    <text evidence="4">Part of the 50S ribosomal subunit.</text>
</comment>
<evidence type="ECO:0000259" key="7">
    <source>
        <dbReference type="Pfam" id="PF00828"/>
    </source>
</evidence>
<keyword evidence="4" id="KW-0694">RNA-binding</keyword>
<comment type="caution">
    <text evidence="8">The sequence shown here is derived from an EMBL/GenBank/DDBJ whole genome shotgun (WGS) entry which is preliminary data.</text>
</comment>
<dbReference type="InterPro" id="IPR021131">
    <property type="entry name" value="Ribosomal_uL15/eL18"/>
</dbReference>
<evidence type="ECO:0000256" key="3">
    <source>
        <dbReference type="ARBA" id="ARBA00023274"/>
    </source>
</evidence>
<dbReference type="InterPro" id="IPR036227">
    <property type="entry name" value="Ribosomal_uL15/eL18_sf"/>
</dbReference>
<keyword evidence="2 4" id="KW-0689">Ribosomal protein</keyword>
<dbReference type="SUPFAM" id="SSF52080">
    <property type="entry name" value="Ribosomal proteins L15p and L18e"/>
    <property type="match status" value="1"/>
</dbReference>
<dbReference type="NCBIfam" id="TIGR01071">
    <property type="entry name" value="rplO_bact"/>
    <property type="match status" value="1"/>
</dbReference>
<name>A0ABP6LWV9_9MICC</name>
<dbReference type="PANTHER" id="PTHR12934:SF11">
    <property type="entry name" value="LARGE RIBOSOMAL SUBUNIT PROTEIN UL15M"/>
    <property type="match status" value="1"/>
</dbReference>
<keyword evidence="9" id="KW-1185">Reference proteome</keyword>
<comment type="similarity">
    <text evidence="1 4 5">Belongs to the universal ribosomal protein uL15 family.</text>
</comment>
<dbReference type="InterPro" id="IPR001196">
    <property type="entry name" value="Ribosomal_uL15_CS"/>
</dbReference>
<proteinExistence type="inferred from homology"/>
<sequence length="164" mass="17221">MAENNAAESEVLKVHDLRPAPGSKKARTRVGRGEASKGKTAGRGTKGTKARYQVRAGFEGGQLPLHMRLPKLRGFKNPNRVEFSPVNLSTLGELFPSGGEVTPEILIAKGVAKKGRPVKVLGSGEISSAVQVKAHAFSASAEKKITEAGGSVTTLDLRPAPAQD</sequence>
<feature type="domain" description="Large ribosomal subunit protein uL15/eL18" evidence="7">
    <location>
        <begin position="85"/>
        <end position="153"/>
    </location>
</feature>
<dbReference type="InterPro" id="IPR005749">
    <property type="entry name" value="Ribosomal_uL15_bac-type"/>
</dbReference>
<dbReference type="InterPro" id="IPR030878">
    <property type="entry name" value="Ribosomal_uL15"/>
</dbReference>
<evidence type="ECO:0000256" key="6">
    <source>
        <dbReference type="SAM" id="MobiDB-lite"/>
    </source>
</evidence>
<organism evidence="8 9">
    <name type="scientific">Nesterenkonia aethiopica</name>
    <dbReference type="NCBI Taxonomy" id="269144"/>
    <lineage>
        <taxon>Bacteria</taxon>
        <taxon>Bacillati</taxon>
        <taxon>Actinomycetota</taxon>
        <taxon>Actinomycetes</taxon>
        <taxon>Micrococcales</taxon>
        <taxon>Micrococcaceae</taxon>
        <taxon>Nesterenkonia</taxon>
    </lineage>
</organism>
<dbReference type="RefSeq" id="WP_311024503.1">
    <property type="nucleotide sequence ID" value="NZ_BAAAVT010000007.1"/>
</dbReference>
<evidence type="ECO:0000313" key="9">
    <source>
        <dbReference type="Proteomes" id="UP001500236"/>
    </source>
</evidence>
<evidence type="ECO:0000256" key="4">
    <source>
        <dbReference type="HAMAP-Rule" id="MF_01341"/>
    </source>
</evidence>
<feature type="region of interest" description="Disordered" evidence="6">
    <location>
        <begin position="1"/>
        <end position="54"/>
    </location>
</feature>
<dbReference type="Pfam" id="PF00828">
    <property type="entry name" value="Ribosomal_L27A"/>
    <property type="match status" value="1"/>
</dbReference>
<dbReference type="Gene3D" id="3.100.10.10">
    <property type="match status" value="1"/>
</dbReference>
<reference evidence="9" key="1">
    <citation type="journal article" date="2019" name="Int. J. Syst. Evol. Microbiol.">
        <title>The Global Catalogue of Microorganisms (GCM) 10K type strain sequencing project: providing services to taxonomists for standard genome sequencing and annotation.</title>
        <authorList>
            <consortium name="The Broad Institute Genomics Platform"/>
            <consortium name="The Broad Institute Genome Sequencing Center for Infectious Disease"/>
            <person name="Wu L."/>
            <person name="Ma J."/>
        </authorList>
    </citation>
    <scope>NUCLEOTIDE SEQUENCE [LARGE SCALE GENOMIC DNA]</scope>
    <source>
        <strain evidence="9">JCM 14309</strain>
    </source>
</reference>
<keyword evidence="4" id="KW-0699">rRNA-binding</keyword>
<comment type="function">
    <text evidence="4">Binds to the 23S rRNA.</text>
</comment>
<gene>
    <name evidence="4 8" type="primary">rplO</name>
    <name evidence="8" type="ORF">GCM10010529_13580</name>
</gene>
<evidence type="ECO:0000256" key="1">
    <source>
        <dbReference type="ARBA" id="ARBA00007320"/>
    </source>
</evidence>
<dbReference type="PROSITE" id="PS00475">
    <property type="entry name" value="RIBOSOMAL_L15"/>
    <property type="match status" value="1"/>
</dbReference>
<accession>A0ABP6LWV9</accession>
<dbReference type="PANTHER" id="PTHR12934">
    <property type="entry name" value="50S RIBOSOMAL PROTEIN L15"/>
    <property type="match status" value="1"/>
</dbReference>
<dbReference type="GO" id="GO:0005840">
    <property type="term" value="C:ribosome"/>
    <property type="evidence" value="ECO:0007669"/>
    <property type="project" value="UniProtKB-KW"/>
</dbReference>
<keyword evidence="3 4" id="KW-0687">Ribonucleoprotein</keyword>
<dbReference type="EMBL" id="BAAAVT010000007">
    <property type="protein sequence ID" value="GAA3061303.1"/>
    <property type="molecule type" value="Genomic_DNA"/>
</dbReference>
<protein>
    <recommendedName>
        <fullName evidence="4">Large ribosomal subunit protein uL15</fullName>
    </recommendedName>
</protein>